<dbReference type="Proteomes" id="UP001162131">
    <property type="component" value="Unassembled WGS sequence"/>
</dbReference>
<evidence type="ECO:0000313" key="1">
    <source>
        <dbReference type="EMBL" id="CAG9335334.1"/>
    </source>
</evidence>
<evidence type="ECO:0000313" key="2">
    <source>
        <dbReference type="Proteomes" id="UP001162131"/>
    </source>
</evidence>
<dbReference type="AlphaFoldDB" id="A0AAU9K6H2"/>
<reference evidence="1" key="1">
    <citation type="submission" date="2021-09" db="EMBL/GenBank/DDBJ databases">
        <authorList>
            <consortium name="AG Swart"/>
            <person name="Singh M."/>
            <person name="Singh A."/>
            <person name="Seah K."/>
            <person name="Emmerich C."/>
        </authorList>
    </citation>
    <scope>NUCLEOTIDE SEQUENCE</scope>
    <source>
        <strain evidence="1">ATCC30299</strain>
    </source>
</reference>
<keyword evidence="2" id="KW-1185">Reference proteome</keyword>
<name>A0AAU9K6H2_9CILI</name>
<comment type="caution">
    <text evidence="1">The sequence shown here is derived from an EMBL/GenBank/DDBJ whole genome shotgun (WGS) entry which is preliminary data.</text>
</comment>
<accession>A0AAU9K6H2</accession>
<protein>
    <submittedName>
        <fullName evidence="1">Uncharacterized protein</fullName>
    </submittedName>
</protein>
<organism evidence="1 2">
    <name type="scientific">Blepharisma stoltei</name>
    <dbReference type="NCBI Taxonomy" id="1481888"/>
    <lineage>
        <taxon>Eukaryota</taxon>
        <taxon>Sar</taxon>
        <taxon>Alveolata</taxon>
        <taxon>Ciliophora</taxon>
        <taxon>Postciliodesmatophora</taxon>
        <taxon>Heterotrichea</taxon>
        <taxon>Heterotrichida</taxon>
        <taxon>Blepharismidae</taxon>
        <taxon>Blepharisma</taxon>
    </lineage>
</organism>
<sequence>MGNLKYYAGVSAVSPLLWSAEQVYNKYYTTELPMDVEDILFIQEGCENLNQPIGIPGIKHSYLVAVTYTGKKIRYDYFADSIEPKITYNYYDNSEKNIFRQNRAIPGYLVRDVTAKFGKHSKKTQYDAIQHNCQHVVRDSYNELTGRDELLLRNDFVRWFGKTLSEEEKKKFDEELGIREHLGDKFERKVKAMLDAGYTYEEIYNLIKSENIREVRKIIEKVSRGENKR</sequence>
<dbReference type="EMBL" id="CAJZBQ010000062">
    <property type="protein sequence ID" value="CAG9335334.1"/>
    <property type="molecule type" value="Genomic_DNA"/>
</dbReference>
<proteinExistence type="predicted"/>
<gene>
    <name evidence="1" type="ORF">BSTOLATCC_MIC63811</name>
</gene>